<gene>
    <name evidence="1" type="ORF">Plo01_65490</name>
</gene>
<keyword evidence="2" id="KW-1185">Reference proteome</keyword>
<evidence type="ECO:0000313" key="2">
    <source>
        <dbReference type="Proteomes" id="UP000616724"/>
    </source>
</evidence>
<accession>A0A8J3W8Q0</accession>
<dbReference type="AlphaFoldDB" id="A0A8J3W8Q0"/>
<reference evidence="1 2" key="1">
    <citation type="submission" date="2021-01" db="EMBL/GenBank/DDBJ databases">
        <title>Whole genome shotgun sequence of Planobispora longispora NBRC 13918.</title>
        <authorList>
            <person name="Komaki H."/>
            <person name="Tamura T."/>
        </authorList>
    </citation>
    <scope>NUCLEOTIDE SEQUENCE [LARGE SCALE GENOMIC DNA]</scope>
    <source>
        <strain evidence="1 2">NBRC 13918</strain>
    </source>
</reference>
<dbReference type="RefSeq" id="WP_203894562.1">
    <property type="nucleotide sequence ID" value="NZ_BOOH01000056.1"/>
</dbReference>
<comment type="caution">
    <text evidence="1">The sequence shown here is derived from an EMBL/GenBank/DDBJ whole genome shotgun (WGS) entry which is preliminary data.</text>
</comment>
<dbReference type="Proteomes" id="UP000616724">
    <property type="component" value="Unassembled WGS sequence"/>
</dbReference>
<protein>
    <submittedName>
        <fullName evidence="1">Uncharacterized protein</fullName>
    </submittedName>
</protein>
<proteinExistence type="predicted"/>
<organism evidence="1 2">
    <name type="scientific">Planobispora longispora</name>
    <dbReference type="NCBI Taxonomy" id="28887"/>
    <lineage>
        <taxon>Bacteria</taxon>
        <taxon>Bacillati</taxon>
        <taxon>Actinomycetota</taxon>
        <taxon>Actinomycetes</taxon>
        <taxon>Streptosporangiales</taxon>
        <taxon>Streptosporangiaceae</taxon>
        <taxon>Planobispora</taxon>
    </lineage>
</organism>
<evidence type="ECO:0000313" key="1">
    <source>
        <dbReference type="EMBL" id="GIH80120.1"/>
    </source>
</evidence>
<dbReference type="EMBL" id="BOOH01000056">
    <property type="protein sequence ID" value="GIH80120.1"/>
    <property type="molecule type" value="Genomic_DNA"/>
</dbReference>
<name>A0A8J3W8Q0_9ACTN</name>
<sequence length="48" mass="5239">MDAPSRRLERPASVLRLHDVRVTESQALALLNARGALSTLIATLREIG</sequence>